<dbReference type="PANTHER" id="PTHR12356">
    <property type="entry name" value="NUCLEAR MOVEMENT PROTEIN NUDC"/>
    <property type="match status" value="1"/>
</dbReference>
<keyword evidence="1" id="KW-0597">Phosphoprotein</keyword>
<dbReference type="GO" id="GO:0051082">
    <property type="term" value="F:unfolded protein binding"/>
    <property type="evidence" value="ECO:0007669"/>
    <property type="project" value="TreeGrafter"/>
</dbReference>
<feature type="region of interest" description="Disordered" evidence="2">
    <location>
        <begin position="110"/>
        <end position="183"/>
    </location>
</feature>
<dbReference type="Proteomes" id="UP000693970">
    <property type="component" value="Unassembled WGS sequence"/>
</dbReference>
<dbReference type="PROSITE" id="PS51203">
    <property type="entry name" value="CS"/>
    <property type="match status" value="1"/>
</dbReference>
<organism evidence="4 5">
    <name type="scientific">Nitzschia inconspicua</name>
    <dbReference type="NCBI Taxonomy" id="303405"/>
    <lineage>
        <taxon>Eukaryota</taxon>
        <taxon>Sar</taxon>
        <taxon>Stramenopiles</taxon>
        <taxon>Ochrophyta</taxon>
        <taxon>Bacillariophyta</taxon>
        <taxon>Bacillariophyceae</taxon>
        <taxon>Bacillariophycidae</taxon>
        <taxon>Bacillariales</taxon>
        <taxon>Bacillariaceae</taxon>
        <taxon>Nitzschia</taxon>
    </lineage>
</organism>
<dbReference type="InterPro" id="IPR025934">
    <property type="entry name" value="NudC_N_dom"/>
</dbReference>
<feature type="compositionally biased region" description="Basic and acidic residues" evidence="2">
    <location>
        <begin position="159"/>
        <end position="175"/>
    </location>
</feature>
<dbReference type="AlphaFoldDB" id="A0A9K3LAG3"/>
<dbReference type="OrthoDB" id="416217at2759"/>
<dbReference type="GO" id="GO:0005737">
    <property type="term" value="C:cytoplasm"/>
    <property type="evidence" value="ECO:0007669"/>
    <property type="project" value="TreeGrafter"/>
</dbReference>
<evidence type="ECO:0000256" key="2">
    <source>
        <dbReference type="SAM" id="MobiDB-lite"/>
    </source>
</evidence>
<reference evidence="4" key="2">
    <citation type="submission" date="2021-04" db="EMBL/GenBank/DDBJ databases">
        <authorList>
            <person name="Podell S."/>
        </authorList>
    </citation>
    <scope>NUCLEOTIDE SEQUENCE</scope>
    <source>
        <strain evidence="4">Hildebrandi</strain>
    </source>
</reference>
<dbReference type="Pfam" id="PF04969">
    <property type="entry name" value="CS"/>
    <property type="match status" value="1"/>
</dbReference>
<evidence type="ECO:0000313" key="4">
    <source>
        <dbReference type="EMBL" id="KAG7358714.1"/>
    </source>
</evidence>
<feature type="compositionally biased region" description="Polar residues" evidence="2">
    <location>
        <begin position="1"/>
        <end position="12"/>
    </location>
</feature>
<dbReference type="PANTHER" id="PTHR12356:SF17">
    <property type="entry name" value="CS DOMAIN-CONTAINING PROTEIN"/>
    <property type="match status" value="1"/>
</dbReference>
<evidence type="ECO:0000256" key="1">
    <source>
        <dbReference type="ARBA" id="ARBA00022553"/>
    </source>
</evidence>
<proteinExistence type="predicted"/>
<feature type="domain" description="CS" evidence="3">
    <location>
        <begin position="200"/>
        <end position="295"/>
    </location>
</feature>
<keyword evidence="5" id="KW-1185">Reference proteome</keyword>
<feature type="compositionally biased region" description="Low complexity" evidence="2">
    <location>
        <begin position="110"/>
        <end position="147"/>
    </location>
</feature>
<dbReference type="EMBL" id="JAGRRH010000014">
    <property type="protein sequence ID" value="KAG7358714.1"/>
    <property type="molecule type" value="Genomic_DNA"/>
</dbReference>
<dbReference type="GO" id="GO:0006457">
    <property type="term" value="P:protein folding"/>
    <property type="evidence" value="ECO:0007669"/>
    <property type="project" value="TreeGrafter"/>
</dbReference>
<accession>A0A9K3LAG3</accession>
<dbReference type="Pfam" id="PF14050">
    <property type="entry name" value="Nudc_N"/>
    <property type="match status" value="1"/>
</dbReference>
<feature type="region of interest" description="Disordered" evidence="2">
    <location>
        <begin position="1"/>
        <end position="22"/>
    </location>
</feature>
<reference evidence="4" key="1">
    <citation type="journal article" date="2021" name="Sci. Rep.">
        <title>Diploid genomic architecture of Nitzschia inconspicua, an elite biomass production diatom.</title>
        <authorList>
            <person name="Oliver A."/>
            <person name="Podell S."/>
            <person name="Pinowska A."/>
            <person name="Traller J.C."/>
            <person name="Smith S.R."/>
            <person name="McClure R."/>
            <person name="Beliaev A."/>
            <person name="Bohutskyi P."/>
            <person name="Hill E.A."/>
            <person name="Rabines A."/>
            <person name="Zheng H."/>
            <person name="Allen L.Z."/>
            <person name="Kuo A."/>
            <person name="Grigoriev I.V."/>
            <person name="Allen A.E."/>
            <person name="Hazlebeck D."/>
            <person name="Allen E.E."/>
        </authorList>
    </citation>
    <scope>NUCLEOTIDE SEQUENCE</scope>
    <source>
        <strain evidence="4">Hildebrandi</strain>
    </source>
</reference>
<comment type="caution">
    <text evidence="4">The sequence shown here is derived from an EMBL/GenBank/DDBJ whole genome shotgun (WGS) entry which is preliminary data.</text>
</comment>
<dbReference type="CDD" id="cd06467">
    <property type="entry name" value="p23_NUDC_like"/>
    <property type="match status" value="1"/>
</dbReference>
<dbReference type="InterPro" id="IPR007052">
    <property type="entry name" value="CS_dom"/>
</dbReference>
<gene>
    <name evidence="4" type="ORF">IV203_015303</name>
</gene>
<sequence length="372" mass="40611">MSLPIPSTSNVGISAPPKLDPRQTQAMDAPLIALTQQCNGDLRQLLFAFFSFLNRRTDFYLIPHPDDVQEGVSTTMGFAEGDAEKLLLAAFRQFPLRRIPKGVAARKAGIAKSPASAPSAPKTDQTTSNATNTTTDKTTTTTKANSTPESSIDAGSSADDPKKKQDVSSSDRDPVESLPSNMKGIEYNEDGLQIPVGNGGSTPRYKWTQTLEETTVLIGIPNNLRGKDFDVSLTSSKISVKSIKPLLPGQSTPHVFVEGTLVEKIRPAESTWTVEGGVMIVTLDKLQKKFWSTVVEGDEQIDTELVDSRRHISDYDEATQAQLRKIIFDQTQYHKGLPSSDEILGKPSVIPPLPAGVEYIDKKKLDEVEKKK</sequence>
<dbReference type="InterPro" id="IPR037898">
    <property type="entry name" value="NudC_fam"/>
</dbReference>
<protein>
    <submittedName>
        <fullName evidence="4">HSP20-like chaperone</fullName>
    </submittedName>
</protein>
<evidence type="ECO:0000259" key="3">
    <source>
        <dbReference type="PROSITE" id="PS51203"/>
    </source>
</evidence>
<evidence type="ECO:0000313" key="5">
    <source>
        <dbReference type="Proteomes" id="UP000693970"/>
    </source>
</evidence>
<name>A0A9K3LAG3_9STRA</name>